<protein>
    <submittedName>
        <fullName evidence="7">Gluconokinase</fullName>
    </submittedName>
</protein>
<gene>
    <name evidence="7" type="ORF">NET02_13270</name>
</gene>
<dbReference type="Pfam" id="PF02782">
    <property type="entry name" value="FGGY_C"/>
    <property type="match status" value="1"/>
</dbReference>
<evidence type="ECO:0000256" key="4">
    <source>
        <dbReference type="RuleBase" id="RU003733"/>
    </source>
</evidence>
<dbReference type="CDD" id="cd07770">
    <property type="entry name" value="ASKHA_NBD_FGGY_GntK"/>
    <property type="match status" value="1"/>
</dbReference>
<evidence type="ECO:0000313" key="7">
    <source>
        <dbReference type="EMBL" id="MCM8750118.1"/>
    </source>
</evidence>
<keyword evidence="3 4" id="KW-0418">Kinase</keyword>
<feature type="domain" description="Carbohydrate kinase FGGY N-terminal" evidence="5">
    <location>
        <begin position="15"/>
        <end position="219"/>
    </location>
</feature>
<evidence type="ECO:0000259" key="5">
    <source>
        <dbReference type="Pfam" id="PF00370"/>
    </source>
</evidence>
<dbReference type="PROSITE" id="PS00445">
    <property type="entry name" value="FGGY_KINASES_2"/>
    <property type="match status" value="1"/>
</dbReference>
<dbReference type="Gene3D" id="3.30.420.40">
    <property type="match status" value="2"/>
</dbReference>
<dbReference type="InterPro" id="IPR018483">
    <property type="entry name" value="Carb_kinase_FGGY_CS"/>
</dbReference>
<feature type="domain" description="Carbohydrate kinase FGGY C-terminal" evidence="6">
    <location>
        <begin position="268"/>
        <end position="446"/>
    </location>
</feature>
<evidence type="ECO:0000256" key="2">
    <source>
        <dbReference type="ARBA" id="ARBA00022679"/>
    </source>
</evidence>
<dbReference type="InterPro" id="IPR018484">
    <property type="entry name" value="FGGY_N"/>
</dbReference>
<comment type="caution">
    <text evidence="7">The sequence shown here is derived from an EMBL/GenBank/DDBJ whole genome shotgun (WGS) entry which is preliminary data.</text>
</comment>
<evidence type="ECO:0000259" key="6">
    <source>
        <dbReference type="Pfam" id="PF02782"/>
    </source>
</evidence>
<comment type="similarity">
    <text evidence="1 4">Belongs to the FGGY kinase family.</text>
</comment>
<dbReference type="InterPro" id="IPR050406">
    <property type="entry name" value="FGGY_Carb_Kinase"/>
</dbReference>
<dbReference type="GO" id="GO:0016773">
    <property type="term" value="F:phosphotransferase activity, alcohol group as acceptor"/>
    <property type="evidence" value="ECO:0007669"/>
    <property type="project" value="InterPro"/>
</dbReference>
<dbReference type="Proteomes" id="UP001165306">
    <property type="component" value="Unassembled WGS sequence"/>
</dbReference>
<dbReference type="PANTHER" id="PTHR43095">
    <property type="entry name" value="SUGAR KINASE"/>
    <property type="match status" value="1"/>
</dbReference>
<dbReference type="PIRSF" id="PIRSF000538">
    <property type="entry name" value="GlpK"/>
    <property type="match status" value="1"/>
</dbReference>
<dbReference type="GO" id="GO:0005975">
    <property type="term" value="P:carbohydrate metabolic process"/>
    <property type="evidence" value="ECO:0007669"/>
    <property type="project" value="InterPro"/>
</dbReference>
<accession>A0AA41WHC0</accession>
<dbReference type="InterPro" id="IPR000577">
    <property type="entry name" value="Carb_kinase_FGGY"/>
</dbReference>
<dbReference type="RefSeq" id="WP_284057905.1">
    <property type="nucleotide sequence ID" value="NZ_JAMSLR010000011.1"/>
</dbReference>
<sequence>MQPSDHEHCGDQGLVLALDIGTSSARAAIFDSRGTLLPGTLARAACRLRTSEDGGAELDPEELAEAVEGLIDQVISVAGTRPILAVGMATFWHSLLGLDASGRPTTAVLTWADTRAARVVPMLRERLDPEAHHRRTGAYLHPSYPVARLAWLRAEYRSIWERTTRWVSFAEYLFLRWFGQATCSISMASGTGLFHHETLGWDLPTLEAVGLQPSQLSAIGDEPASGLRATYARRWPALTRAAWLPAWGDGACSNVGSGAVGTDRLALMVGTSGAMRLLWEGMPPEPPQGLWLYRLDRRRPVLGGALSEGGNFIDWVCREFRLPSLDELQEALAACQPGAHGLVWLPFLAGERSPGWAGHARATLSGLHLDTTALEVLRAALEAVACRFVLVYRLILAAVPGERLIVGSGNGLVNNPVWAQIMADALGQPLALSPEPEASLRGAALVTLERLGLGSLEALARPSLEGAHQITPDPDHAPAYEAMLARQQALYRLVISAGL</sequence>
<dbReference type="Pfam" id="PF00370">
    <property type="entry name" value="FGGY_N"/>
    <property type="match status" value="1"/>
</dbReference>
<keyword evidence="2 4" id="KW-0808">Transferase</keyword>
<name>A0AA41WHC0_9BACT</name>
<evidence type="ECO:0000256" key="3">
    <source>
        <dbReference type="ARBA" id="ARBA00022777"/>
    </source>
</evidence>
<evidence type="ECO:0000256" key="1">
    <source>
        <dbReference type="ARBA" id="ARBA00009156"/>
    </source>
</evidence>
<dbReference type="GO" id="GO:0016301">
    <property type="term" value="F:kinase activity"/>
    <property type="evidence" value="ECO:0007669"/>
    <property type="project" value="UniProtKB-KW"/>
</dbReference>
<dbReference type="AlphaFoldDB" id="A0AA41WHC0"/>
<evidence type="ECO:0000313" key="8">
    <source>
        <dbReference type="Proteomes" id="UP001165306"/>
    </source>
</evidence>
<dbReference type="InterPro" id="IPR043129">
    <property type="entry name" value="ATPase_NBD"/>
</dbReference>
<dbReference type="InterPro" id="IPR018485">
    <property type="entry name" value="FGGY_C"/>
</dbReference>
<keyword evidence="8" id="KW-1185">Reference proteome</keyword>
<dbReference type="SUPFAM" id="SSF53067">
    <property type="entry name" value="Actin-like ATPase domain"/>
    <property type="match status" value="2"/>
</dbReference>
<dbReference type="EMBL" id="JAMSLR010000011">
    <property type="protein sequence ID" value="MCM8750118.1"/>
    <property type="molecule type" value="Genomic_DNA"/>
</dbReference>
<proteinExistence type="inferred from homology"/>
<organism evidence="7 8">
    <name type="scientific">Thermalbibacter longus</name>
    <dbReference type="NCBI Taxonomy" id="2951981"/>
    <lineage>
        <taxon>Bacteria</taxon>
        <taxon>Pseudomonadati</taxon>
        <taxon>Thermomicrobiota</taxon>
        <taxon>Thermomicrobia</taxon>
        <taxon>Thermomicrobiales</taxon>
        <taxon>Thermomicrobiaceae</taxon>
        <taxon>Thermalbibacter</taxon>
    </lineage>
</organism>
<reference evidence="7" key="1">
    <citation type="submission" date="2022-06" db="EMBL/GenBank/DDBJ databases">
        <title>CFH 74404 Thermomicrobiaceae sp.</title>
        <authorList>
            <person name="Ming H."/>
            <person name="Li W.-J."/>
            <person name="Zhao Z."/>
        </authorList>
    </citation>
    <scope>NUCLEOTIDE SEQUENCE</scope>
    <source>
        <strain evidence="7">CFH 74404</strain>
    </source>
</reference>
<dbReference type="PANTHER" id="PTHR43095:SF2">
    <property type="entry name" value="GLUCONOKINASE"/>
    <property type="match status" value="1"/>
</dbReference>